<protein>
    <submittedName>
        <fullName evidence="1">Uncharacterized protein</fullName>
    </submittedName>
</protein>
<sequence>AAATIFTIPIFVLSVFVQDYLGKGLTMGIGIKE</sequence>
<evidence type="ECO:0000313" key="1">
    <source>
        <dbReference type="EMBL" id="GAI52615.1"/>
    </source>
</evidence>
<dbReference type="AlphaFoldDB" id="X1QNR2"/>
<name>X1QNR2_9ZZZZ</name>
<comment type="caution">
    <text evidence="1">The sequence shown here is derived from an EMBL/GenBank/DDBJ whole genome shotgun (WGS) entry which is preliminary data.</text>
</comment>
<accession>X1QNR2</accession>
<proteinExistence type="predicted"/>
<feature type="non-terminal residue" evidence="1">
    <location>
        <position position="1"/>
    </location>
</feature>
<reference evidence="1" key="1">
    <citation type="journal article" date="2014" name="Front. Microbiol.">
        <title>High frequency of phylogenetically diverse reductive dehalogenase-homologous genes in deep subseafloor sedimentary metagenomes.</title>
        <authorList>
            <person name="Kawai M."/>
            <person name="Futagami T."/>
            <person name="Toyoda A."/>
            <person name="Takaki Y."/>
            <person name="Nishi S."/>
            <person name="Hori S."/>
            <person name="Arai W."/>
            <person name="Tsubouchi T."/>
            <person name="Morono Y."/>
            <person name="Uchiyama I."/>
            <person name="Ito T."/>
            <person name="Fujiyama A."/>
            <person name="Inagaki F."/>
            <person name="Takami H."/>
        </authorList>
    </citation>
    <scope>NUCLEOTIDE SEQUENCE</scope>
    <source>
        <strain evidence="1">Expedition CK06-06</strain>
    </source>
</reference>
<gene>
    <name evidence="1" type="ORF">S06H3_56450</name>
</gene>
<organism evidence="1">
    <name type="scientific">marine sediment metagenome</name>
    <dbReference type="NCBI Taxonomy" id="412755"/>
    <lineage>
        <taxon>unclassified sequences</taxon>
        <taxon>metagenomes</taxon>
        <taxon>ecological metagenomes</taxon>
    </lineage>
</organism>
<dbReference type="EMBL" id="BARV01036309">
    <property type="protein sequence ID" value="GAI52615.1"/>
    <property type="molecule type" value="Genomic_DNA"/>
</dbReference>